<evidence type="ECO:0000313" key="1">
    <source>
        <dbReference type="EMBL" id="MBE1608101.1"/>
    </source>
</evidence>
<comment type="caution">
    <text evidence="1">The sequence shown here is derived from an EMBL/GenBank/DDBJ whole genome shotgun (WGS) entry which is preliminary data.</text>
</comment>
<evidence type="ECO:0000313" key="2">
    <source>
        <dbReference type="Proteomes" id="UP000638648"/>
    </source>
</evidence>
<dbReference type="Proteomes" id="UP000638648">
    <property type="component" value="Unassembled WGS sequence"/>
</dbReference>
<name>A0A927RKB9_9ACTN</name>
<protein>
    <submittedName>
        <fullName evidence="1">Uncharacterized protein</fullName>
    </submittedName>
</protein>
<organism evidence="1 2">
    <name type="scientific">Actinopolymorpha pittospori</name>
    <dbReference type="NCBI Taxonomy" id="648752"/>
    <lineage>
        <taxon>Bacteria</taxon>
        <taxon>Bacillati</taxon>
        <taxon>Actinomycetota</taxon>
        <taxon>Actinomycetes</taxon>
        <taxon>Propionibacteriales</taxon>
        <taxon>Actinopolymorphaceae</taxon>
        <taxon>Actinopolymorpha</taxon>
    </lineage>
</organism>
<dbReference type="AlphaFoldDB" id="A0A927RKB9"/>
<reference evidence="1" key="1">
    <citation type="submission" date="2020-10" db="EMBL/GenBank/DDBJ databases">
        <title>Sequencing the genomes of 1000 actinobacteria strains.</title>
        <authorList>
            <person name="Klenk H.-P."/>
        </authorList>
    </citation>
    <scope>NUCLEOTIDE SEQUENCE</scope>
    <source>
        <strain evidence="1">DSM 45354</strain>
    </source>
</reference>
<gene>
    <name evidence="1" type="ORF">HEB94_004949</name>
</gene>
<dbReference type="EMBL" id="JADBEM010000001">
    <property type="protein sequence ID" value="MBE1608101.1"/>
    <property type="molecule type" value="Genomic_DNA"/>
</dbReference>
<proteinExistence type="predicted"/>
<sequence length="40" mass="4344">MIGVIRSQYVDVAVGHAFEAPGMLAHRSAAEMKVPLSWSM</sequence>
<accession>A0A927RKB9</accession>
<keyword evidence="2" id="KW-1185">Reference proteome</keyword>